<feature type="compositionally biased region" description="Basic and acidic residues" evidence="13">
    <location>
        <begin position="265"/>
        <end position="291"/>
    </location>
</feature>
<evidence type="ECO:0000256" key="8">
    <source>
        <dbReference type="ARBA" id="ARBA00023136"/>
    </source>
</evidence>
<gene>
    <name evidence="15" type="primary">g6362</name>
    <name evidence="15" type="ORF">VP750_LOCUS5452</name>
</gene>
<keyword evidence="9" id="KW-0012">Acyltransferase</keyword>
<name>A0ABP1FV74_9CHLO</name>
<reference evidence="15 16" key="1">
    <citation type="submission" date="2024-06" db="EMBL/GenBank/DDBJ databases">
        <authorList>
            <person name="Kraege A."/>
            <person name="Thomma B."/>
        </authorList>
    </citation>
    <scope>NUCLEOTIDE SEQUENCE [LARGE SCALE GENOMIC DNA]</scope>
</reference>
<keyword evidence="7" id="KW-0496">Mitochondrion</keyword>
<dbReference type="Pfam" id="PF01553">
    <property type="entry name" value="Acyltransferase"/>
    <property type="match status" value="1"/>
</dbReference>
<organism evidence="15 16">
    <name type="scientific">Coccomyxa viridis</name>
    <dbReference type="NCBI Taxonomy" id="1274662"/>
    <lineage>
        <taxon>Eukaryota</taxon>
        <taxon>Viridiplantae</taxon>
        <taxon>Chlorophyta</taxon>
        <taxon>core chlorophytes</taxon>
        <taxon>Trebouxiophyceae</taxon>
        <taxon>Trebouxiophyceae incertae sedis</taxon>
        <taxon>Coccomyxaceae</taxon>
        <taxon>Coccomyxa</taxon>
    </lineage>
</organism>
<accession>A0ABP1FV74</accession>
<evidence type="ECO:0000313" key="16">
    <source>
        <dbReference type="Proteomes" id="UP001497392"/>
    </source>
</evidence>
<feature type="region of interest" description="Disordered" evidence="13">
    <location>
        <begin position="255"/>
        <end position="291"/>
    </location>
</feature>
<evidence type="ECO:0000256" key="4">
    <source>
        <dbReference type="ARBA" id="ARBA00022787"/>
    </source>
</evidence>
<evidence type="ECO:0000256" key="1">
    <source>
        <dbReference type="ARBA" id="ARBA00004137"/>
    </source>
</evidence>
<evidence type="ECO:0000259" key="14">
    <source>
        <dbReference type="SMART" id="SM00563"/>
    </source>
</evidence>
<evidence type="ECO:0000256" key="12">
    <source>
        <dbReference type="RuleBase" id="RU365062"/>
    </source>
</evidence>
<comment type="catalytic activity">
    <reaction evidence="11">
        <text>1'-[1,2-diacyl-sn-glycero-3-phospho],3'-[1-acyl-sn-glycero-3-phospho]-glycerol + a 1,2-diacyl-sn-glycero-3-phosphocholine = a cardiolipin + a 1-acyl-sn-glycero-3-phosphocholine</text>
        <dbReference type="Rhea" id="RHEA:33731"/>
        <dbReference type="ChEBI" id="CHEBI:57643"/>
        <dbReference type="ChEBI" id="CHEBI:58168"/>
        <dbReference type="ChEBI" id="CHEBI:62237"/>
        <dbReference type="ChEBI" id="CHEBI:64743"/>
    </reaction>
    <physiologicalReaction direction="left-to-right" evidence="11">
        <dbReference type="Rhea" id="RHEA:33732"/>
    </physiologicalReaction>
    <physiologicalReaction direction="right-to-left" evidence="11">
        <dbReference type="Rhea" id="RHEA:33733"/>
    </physiologicalReaction>
</comment>
<evidence type="ECO:0000313" key="15">
    <source>
        <dbReference type="EMBL" id="CAL5223793.1"/>
    </source>
</evidence>
<dbReference type="CDD" id="cd07989">
    <property type="entry name" value="LPLAT_AGPAT-like"/>
    <property type="match status" value="1"/>
</dbReference>
<evidence type="ECO:0000256" key="13">
    <source>
        <dbReference type="SAM" id="MobiDB-lite"/>
    </source>
</evidence>
<comment type="similarity">
    <text evidence="2 12">Belongs to the taffazin family.</text>
</comment>
<protein>
    <recommendedName>
        <fullName evidence="12">Tafazzin family protein</fullName>
    </recommendedName>
</protein>
<evidence type="ECO:0000256" key="9">
    <source>
        <dbReference type="ARBA" id="ARBA00023315"/>
    </source>
</evidence>
<evidence type="ECO:0000256" key="2">
    <source>
        <dbReference type="ARBA" id="ARBA00010524"/>
    </source>
</evidence>
<keyword evidence="8" id="KW-0472">Membrane</keyword>
<comment type="caution">
    <text evidence="15">The sequence shown here is derived from an EMBL/GenBank/DDBJ whole genome shotgun (WGS) entry which is preliminary data.</text>
</comment>
<dbReference type="PRINTS" id="PR00979">
    <property type="entry name" value="TAFAZZIN"/>
</dbReference>
<proteinExistence type="inferred from homology"/>
<evidence type="ECO:0000256" key="3">
    <source>
        <dbReference type="ARBA" id="ARBA00022679"/>
    </source>
</evidence>
<dbReference type="EMBL" id="CAXHTA020000009">
    <property type="protein sequence ID" value="CAL5223793.1"/>
    <property type="molecule type" value="Genomic_DNA"/>
</dbReference>
<feature type="domain" description="Phospholipid/glycerol acyltransferase" evidence="14">
    <location>
        <begin position="66"/>
        <end position="198"/>
    </location>
</feature>
<evidence type="ECO:0000256" key="7">
    <source>
        <dbReference type="ARBA" id="ARBA00023128"/>
    </source>
</evidence>
<keyword evidence="16" id="KW-1185">Reference proteome</keyword>
<evidence type="ECO:0000256" key="5">
    <source>
        <dbReference type="ARBA" id="ARBA00022792"/>
    </source>
</evidence>
<comment type="subcellular location">
    <subcellularLocation>
        <location evidence="1">Mitochondrion inner membrane</location>
        <topology evidence="1">Peripheral membrane protein</topology>
        <orientation evidence="1">Intermembrane side</orientation>
    </subcellularLocation>
    <subcellularLocation>
        <location evidence="10">Mitochondrion outer membrane</location>
        <topology evidence="10">Peripheral membrane protein</topology>
        <orientation evidence="10">Intermembrane side</orientation>
    </subcellularLocation>
</comment>
<evidence type="ECO:0000256" key="11">
    <source>
        <dbReference type="ARBA" id="ARBA00047906"/>
    </source>
</evidence>
<dbReference type="InterPro" id="IPR000872">
    <property type="entry name" value="Tafazzin"/>
</dbReference>
<keyword evidence="3" id="KW-0808">Transferase</keyword>
<keyword evidence="5" id="KW-0999">Mitochondrion inner membrane</keyword>
<dbReference type="InterPro" id="IPR002123">
    <property type="entry name" value="Plipid/glycerol_acylTrfase"/>
</dbReference>
<dbReference type="SMART" id="SM00563">
    <property type="entry name" value="PlsC"/>
    <property type="match status" value="1"/>
</dbReference>
<dbReference type="PANTHER" id="PTHR12497">
    <property type="entry name" value="TAZ PROTEIN TAFAZZIN"/>
    <property type="match status" value="1"/>
</dbReference>
<keyword evidence="6" id="KW-0443">Lipid metabolism</keyword>
<dbReference type="Proteomes" id="UP001497392">
    <property type="component" value="Unassembled WGS sequence"/>
</dbReference>
<evidence type="ECO:0000256" key="10">
    <source>
        <dbReference type="ARBA" id="ARBA00024323"/>
    </source>
</evidence>
<dbReference type="PANTHER" id="PTHR12497:SF0">
    <property type="entry name" value="TAFAZZIN"/>
    <property type="match status" value="1"/>
</dbReference>
<dbReference type="SUPFAM" id="SSF69593">
    <property type="entry name" value="Glycerol-3-phosphate (1)-acyltransferase"/>
    <property type="match status" value="1"/>
</dbReference>
<sequence length="291" mass="32216">MVSNAVVEHSRGVPVSPPWGDVGRNATLGIVSMGSKFLLQWLNTYTTTNLTTLQAAVSHRSQGRGLLTVCNHTSTLDDPVVMSNLMPWSFFASESQHKGNRWSFCAREICFKGKLLGQFFLNGKTLPIERGQGLQQPAMQTAAQLLARGDWVHLFPEGRVGFSGRLQPCKWGVGKLVCDSVLQSGRDPEILPFYHSGMARIMPEHGRIPRVGQTVAVTVGDPIDVSDLTCHCSEGSTEVWKAITERICSKLHELEDAAPPNPNQMRERKLKPEHTDGRVEKQDPVLPEQRL</sequence>
<evidence type="ECO:0000256" key="6">
    <source>
        <dbReference type="ARBA" id="ARBA00023098"/>
    </source>
</evidence>
<keyword evidence="4" id="KW-1000">Mitochondrion outer membrane</keyword>